<accession>A0AC61U6V4</accession>
<sequence>MTGLALSISPSHLAHGPVLQGGLTAVCVGASVLVGHALRPHVPLLLGRARVWALTGVAAGAVGTLAWGQPALSARRPAIGMPPTDVTGWATVAAVVGAAWLVVRSLRWGWSRRRTARRPTVVVSIASTVVFSGGPVHGAVTAPEDRVLLQSSPVGAVRAYAEMREGEVAGERAERAADELELAGGWRGSTSSSRSRRARGGSTPVSWRGWRSASGRRWPRWRCSTTTPRAGSPTSSAGTRPWVRRVSSSTRSPIAWGSCRRTDAPGSTCTGRASGATAGQAVFGGAGTRRAGEVCSVLWTGTPGGHRAGLPREVAVANLDDPVVHASPRDLLLPPGDGRPWVPVVSALHDAADLVGSLDVPDGSGHRYGPATADRLETCP</sequence>
<evidence type="ECO:0000313" key="1">
    <source>
        <dbReference type="EMBL" id="UUZ45774.1"/>
    </source>
</evidence>
<dbReference type="EMBL" id="CP087977">
    <property type="protein sequence ID" value="UUZ45774.1"/>
    <property type="molecule type" value="Genomic_DNA"/>
</dbReference>
<gene>
    <name evidence="1" type="ORF">LP422_07375</name>
</gene>
<organism evidence="1 2">
    <name type="scientific">Janibacter limosus</name>
    <dbReference type="NCBI Taxonomy" id="53458"/>
    <lineage>
        <taxon>Bacteria</taxon>
        <taxon>Bacillati</taxon>
        <taxon>Actinomycetota</taxon>
        <taxon>Actinomycetes</taxon>
        <taxon>Micrococcales</taxon>
        <taxon>Intrasporangiaceae</taxon>
        <taxon>Janibacter</taxon>
    </lineage>
</organism>
<proteinExistence type="predicted"/>
<protein>
    <submittedName>
        <fullName evidence="1">Uncharacterized protein</fullName>
    </submittedName>
</protein>
<name>A0AC61U6V4_9MICO</name>
<dbReference type="Proteomes" id="UP001059663">
    <property type="component" value="Chromosome"/>
</dbReference>
<reference evidence="1" key="1">
    <citation type="submission" date="2021-11" db="EMBL/GenBank/DDBJ databases">
        <title>Study of the species diversity of bacterial strains isolated from a unique natural object - Shulgan-Tash cave (Bashkiria).</title>
        <authorList>
            <person name="Sazanova A.L."/>
            <person name="Chirak E.R."/>
            <person name="Safronova V.I."/>
        </authorList>
    </citation>
    <scope>NUCLEOTIDE SEQUENCE</scope>
    <source>
        <strain evidence="1">P1</strain>
    </source>
</reference>
<evidence type="ECO:0000313" key="2">
    <source>
        <dbReference type="Proteomes" id="UP001059663"/>
    </source>
</evidence>